<dbReference type="GO" id="GO:0004622">
    <property type="term" value="F:phosphatidylcholine lysophospholipase activity"/>
    <property type="evidence" value="ECO:0007669"/>
    <property type="project" value="TreeGrafter"/>
</dbReference>
<dbReference type="CDD" id="cd04080">
    <property type="entry name" value="CBM6_cellulase-like"/>
    <property type="match status" value="2"/>
</dbReference>
<feature type="compositionally biased region" description="Low complexity" evidence="2">
    <location>
        <begin position="149"/>
        <end position="192"/>
    </location>
</feature>
<evidence type="ECO:0000259" key="3">
    <source>
        <dbReference type="PROSITE" id="PS51175"/>
    </source>
</evidence>
<dbReference type="Gene3D" id="3.40.50.1110">
    <property type="entry name" value="SGNH hydrolase"/>
    <property type="match status" value="1"/>
</dbReference>
<dbReference type="SUPFAM" id="SSF49785">
    <property type="entry name" value="Galactose-binding domain-like"/>
    <property type="match status" value="2"/>
</dbReference>
<keyword evidence="5" id="KW-1185">Reference proteome</keyword>
<name>A0A8J7C8X7_9CYAN</name>
<dbReference type="Gene3D" id="2.60.120.260">
    <property type="entry name" value="Galactose-binding domain-like"/>
    <property type="match status" value="2"/>
</dbReference>
<dbReference type="InterPro" id="IPR013830">
    <property type="entry name" value="SGNH_hydro"/>
</dbReference>
<dbReference type="PROSITE" id="PS51175">
    <property type="entry name" value="CBM6"/>
    <property type="match status" value="2"/>
</dbReference>
<feature type="region of interest" description="Disordered" evidence="2">
    <location>
        <begin position="149"/>
        <end position="197"/>
    </location>
</feature>
<comment type="caution">
    <text evidence="4">The sequence shown here is derived from an EMBL/GenBank/DDBJ whole genome shotgun (WGS) entry which is preliminary data.</text>
</comment>
<dbReference type="RefSeq" id="WP_190836431.1">
    <property type="nucleotide sequence ID" value="NZ_CAWPPI010000110.1"/>
</dbReference>
<dbReference type="Proteomes" id="UP000629098">
    <property type="component" value="Unassembled WGS sequence"/>
</dbReference>
<dbReference type="SMART" id="SM00606">
    <property type="entry name" value="CBD_IV"/>
    <property type="match status" value="2"/>
</dbReference>
<dbReference type="InterPro" id="IPR051532">
    <property type="entry name" value="Ester_Hydrolysis_Enzymes"/>
</dbReference>
<dbReference type="SUPFAM" id="SSF52266">
    <property type="entry name" value="SGNH hydrolase"/>
    <property type="match status" value="1"/>
</dbReference>
<dbReference type="InterPro" id="IPR006584">
    <property type="entry name" value="Cellulose-bd_IV"/>
</dbReference>
<evidence type="ECO:0000256" key="1">
    <source>
        <dbReference type="ARBA" id="ARBA00022729"/>
    </source>
</evidence>
<reference evidence="4" key="1">
    <citation type="submission" date="2020-09" db="EMBL/GenBank/DDBJ databases">
        <title>Iningainema tapete sp. nov. (Scytonemataceae, Cyanobacteria) from greenhouses in central Florida (USA) produces two types of nodularin with biosynthetic potential for microcystin-LR and anabaenopeptins.</title>
        <authorList>
            <person name="Berthold D.E."/>
            <person name="Lefler F.W."/>
            <person name="Huang I.-S."/>
            <person name="Abdulla H."/>
            <person name="Zimba P.V."/>
            <person name="Laughinghouse H.D. IV."/>
        </authorList>
    </citation>
    <scope>NUCLEOTIDE SEQUENCE</scope>
    <source>
        <strain evidence="4">BLCCT55</strain>
    </source>
</reference>
<feature type="domain" description="CBM6" evidence="3">
    <location>
        <begin position="206"/>
        <end position="346"/>
    </location>
</feature>
<evidence type="ECO:0000256" key="2">
    <source>
        <dbReference type="SAM" id="MobiDB-lite"/>
    </source>
</evidence>
<dbReference type="CDD" id="cd01833">
    <property type="entry name" value="XynB_like"/>
    <property type="match status" value="1"/>
</dbReference>
<sequence length="740" mass="77900">MASIRVEAENYKPGAQGVAYYDKTPGNDGNKYRTDAVDIYASNSAGGGYVVGYTEPGEWLTYDVNIPSAGTYSLVARVASAAQNTSMGLKVSTGSGQQKTAQFSPTGGWTTWQNVNIGQLNLSAGQNTLRVDILGGSFSFDYLELVSDSTSSSNSTPTNTTPASTAPTTSSTSTTITPTAPTTNPTPATSSTVSINPAVVTGTSTTRIEAENYKSGAQGVTYYDQTPGNTGGKYRSDGVDIYASSNASGDYLVGYTQDGEWLTYDMDVSTGGTFNIVGRVASAASGSLGVKLSVDGGQQRTTPFSATGGWTTWKDVNFGSFNLSAGRHTLRVDLQGGFSLDYLNLIPGSTSTPPAQTPTQLSNSQVGQIINSRIGNNTYRGTDGIETISYLNSSSAIAANLSTGVVTHKFPGSSLKPIKIMPTGDSITFGLAKTGDAGSYRDDLWGLLTNNGYNVDFVGPQSTGPDGFDKDHAGFPNWSIGDISGSINNWLSTYQPDKILLTVGTNDILRRINPTEAPERLSNLIDQIITQLPDIQVLVAAVPPVAQGYYDGVFTQQIVQYNSTIPGIVNSKVSEGKNVTYVDLFSSLKDTDVPDGVHPNQAANVRIGQNWYNALVQSNTTTDNLSKIENIIGSKFDDVIIGNQAENIINGGGGNDTLTGGGGKDVFVLKPDQATVRITDFMIGQDLLGISNGLKLEQLDFAQATGANFRDGVIEYKGKQLAVLSGVQAGSLAANSFITV</sequence>
<evidence type="ECO:0000313" key="5">
    <source>
        <dbReference type="Proteomes" id="UP000629098"/>
    </source>
</evidence>
<dbReference type="Pfam" id="PF13472">
    <property type="entry name" value="Lipase_GDSL_2"/>
    <property type="match status" value="1"/>
</dbReference>
<dbReference type="AlphaFoldDB" id="A0A8J7C8X7"/>
<dbReference type="GO" id="GO:0030246">
    <property type="term" value="F:carbohydrate binding"/>
    <property type="evidence" value="ECO:0007669"/>
    <property type="project" value="InterPro"/>
</dbReference>
<dbReference type="PANTHER" id="PTHR30383">
    <property type="entry name" value="THIOESTERASE 1/PROTEASE 1/LYSOPHOSPHOLIPASE L1"/>
    <property type="match status" value="1"/>
</dbReference>
<dbReference type="SUPFAM" id="SSF51120">
    <property type="entry name" value="beta-Roll"/>
    <property type="match status" value="1"/>
</dbReference>
<dbReference type="InterPro" id="IPR001343">
    <property type="entry name" value="Hemolysn_Ca-bd"/>
</dbReference>
<protein>
    <submittedName>
        <fullName evidence="4">Carbohydrate-binding protein</fullName>
    </submittedName>
</protein>
<dbReference type="InterPro" id="IPR036514">
    <property type="entry name" value="SGNH_hydro_sf"/>
</dbReference>
<dbReference type="InterPro" id="IPR008979">
    <property type="entry name" value="Galactose-bd-like_sf"/>
</dbReference>
<gene>
    <name evidence="4" type="ORF">ICL16_36255</name>
</gene>
<evidence type="ECO:0000313" key="4">
    <source>
        <dbReference type="EMBL" id="MBD2777359.1"/>
    </source>
</evidence>
<organism evidence="4 5">
    <name type="scientific">Iningainema tapete BLCC-T55</name>
    <dbReference type="NCBI Taxonomy" id="2748662"/>
    <lineage>
        <taxon>Bacteria</taxon>
        <taxon>Bacillati</taxon>
        <taxon>Cyanobacteriota</taxon>
        <taxon>Cyanophyceae</taxon>
        <taxon>Nostocales</taxon>
        <taxon>Scytonemataceae</taxon>
        <taxon>Iningainema tapete</taxon>
    </lineage>
</organism>
<dbReference type="EMBL" id="JACXAE010000110">
    <property type="protein sequence ID" value="MBD2777359.1"/>
    <property type="molecule type" value="Genomic_DNA"/>
</dbReference>
<dbReference type="Pfam" id="PF00353">
    <property type="entry name" value="HemolysinCabind"/>
    <property type="match status" value="1"/>
</dbReference>
<proteinExistence type="predicted"/>
<dbReference type="GO" id="GO:0005509">
    <property type="term" value="F:calcium ion binding"/>
    <property type="evidence" value="ECO:0007669"/>
    <property type="project" value="InterPro"/>
</dbReference>
<dbReference type="InterPro" id="IPR005084">
    <property type="entry name" value="CBM6"/>
</dbReference>
<dbReference type="InterPro" id="IPR011049">
    <property type="entry name" value="Serralysin-like_metalloprot_C"/>
</dbReference>
<accession>A0A8J7C8X7</accession>
<feature type="domain" description="CBM6" evidence="3">
    <location>
        <begin position="4"/>
        <end position="146"/>
    </location>
</feature>
<dbReference type="Pfam" id="PF03422">
    <property type="entry name" value="CBM_6"/>
    <property type="match status" value="2"/>
</dbReference>
<dbReference type="PANTHER" id="PTHR30383:SF5">
    <property type="entry name" value="SGNH HYDROLASE-TYPE ESTERASE DOMAIN-CONTAINING PROTEIN"/>
    <property type="match status" value="1"/>
</dbReference>
<keyword evidence="1" id="KW-0732">Signal</keyword>